<dbReference type="InterPro" id="IPR019185">
    <property type="entry name" value="Integral_membrane_SYS1-rel"/>
</dbReference>
<evidence type="ECO:0000256" key="1">
    <source>
        <dbReference type="ARBA" id="ARBA00004653"/>
    </source>
</evidence>
<feature type="transmembrane region" description="Helical" evidence="10">
    <location>
        <begin position="151"/>
        <end position="170"/>
    </location>
</feature>
<keyword evidence="4 10" id="KW-0812">Transmembrane</keyword>
<comment type="caution">
    <text evidence="11">The sequence shown here is derived from an EMBL/GenBank/DDBJ whole genome shotgun (WGS) entry which is preliminary data.</text>
</comment>
<evidence type="ECO:0000256" key="2">
    <source>
        <dbReference type="ARBA" id="ARBA00008160"/>
    </source>
</evidence>
<feature type="transmembrane region" description="Helical" evidence="10">
    <location>
        <begin position="100"/>
        <end position="120"/>
    </location>
</feature>
<dbReference type="GO" id="GO:0043001">
    <property type="term" value="P:Golgi to plasma membrane protein transport"/>
    <property type="evidence" value="ECO:0007669"/>
    <property type="project" value="TreeGrafter"/>
</dbReference>
<feature type="region of interest" description="Disordered" evidence="9">
    <location>
        <begin position="192"/>
        <end position="247"/>
    </location>
</feature>
<name>A0A167BZ40_COLIC</name>
<keyword evidence="8 10" id="KW-0472">Membrane</keyword>
<evidence type="ECO:0000256" key="5">
    <source>
        <dbReference type="ARBA" id="ARBA00022927"/>
    </source>
</evidence>
<evidence type="ECO:0000256" key="4">
    <source>
        <dbReference type="ARBA" id="ARBA00022692"/>
    </source>
</evidence>
<sequence length="247" mass="26008">LRGSNRNKLSTGRGHQRTRDRRPQQTKMPRRRKPPRPGALADLPPLRIASQIAALQGLYYAAALVLMLFTALVAGTGFTLDLVFGWEAVRGDTTQGWLGAFVWVLDGGLCMAVAIIILIGRSKLVPDFALTMHGIHLVVTSLYTGCVPRNTMWWGAMIASSSICVALAIWGSRYRELRPISFGGGGGGAGAGGGAAGPSGAGDAQNGGAGGDEEAGIGFSRGRGRGRGRDGESGYEMVGMDHERRNS</sequence>
<gene>
    <name evidence="11" type="ORF">CI238_06428</name>
</gene>
<keyword evidence="3" id="KW-0813">Transport</keyword>
<dbReference type="AlphaFoldDB" id="A0A167BZ40"/>
<feature type="region of interest" description="Disordered" evidence="9">
    <location>
        <begin position="1"/>
        <end position="42"/>
    </location>
</feature>
<dbReference type="GO" id="GO:0000139">
    <property type="term" value="C:Golgi membrane"/>
    <property type="evidence" value="ECO:0007669"/>
    <property type="project" value="UniProtKB-SubCell"/>
</dbReference>
<dbReference type="GO" id="GO:0034067">
    <property type="term" value="P:protein localization to Golgi apparatus"/>
    <property type="evidence" value="ECO:0007669"/>
    <property type="project" value="TreeGrafter"/>
</dbReference>
<evidence type="ECO:0000256" key="3">
    <source>
        <dbReference type="ARBA" id="ARBA00022448"/>
    </source>
</evidence>
<keyword evidence="12" id="KW-1185">Reference proteome</keyword>
<comment type="subcellular location">
    <subcellularLocation>
        <location evidence="1">Golgi apparatus membrane</location>
        <topology evidence="1">Multi-pass membrane protein</topology>
    </subcellularLocation>
</comment>
<feature type="compositionally biased region" description="Polar residues" evidence="9">
    <location>
        <begin position="1"/>
        <end position="10"/>
    </location>
</feature>
<keyword evidence="5" id="KW-0653">Protein transport</keyword>
<organism evidence="11 12">
    <name type="scientific">Colletotrichum incanum</name>
    <name type="common">Soybean anthracnose fungus</name>
    <dbReference type="NCBI Taxonomy" id="1573173"/>
    <lineage>
        <taxon>Eukaryota</taxon>
        <taxon>Fungi</taxon>
        <taxon>Dikarya</taxon>
        <taxon>Ascomycota</taxon>
        <taxon>Pezizomycotina</taxon>
        <taxon>Sordariomycetes</taxon>
        <taxon>Hypocreomycetidae</taxon>
        <taxon>Glomerellales</taxon>
        <taxon>Glomerellaceae</taxon>
        <taxon>Colletotrichum</taxon>
        <taxon>Colletotrichum spaethianum species complex</taxon>
    </lineage>
</organism>
<dbReference type="Pfam" id="PF09801">
    <property type="entry name" value="SYS1"/>
    <property type="match status" value="1"/>
</dbReference>
<feature type="transmembrane region" description="Helical" evidence="10">
    <location>
        <begin position="57"/>
        <end position="80"/>
    </location>
</feature>
<evidence type="ECO:0000256" key="7">
    <source>
        <dbReference type="ARBA" id="ARBA00023034"/>
    </source>
</evidence>
<reference evidence="11 12" key="1">
    <citation type="submission" date="2015-06" db="EMBL/GenBank/DDBJ databases">
        <title>Survival trade-offs in plant roots during colonization by closely related pathogenic and mutualistic fungi.</title>
        <authorList>
            <person name="Hacquard S."/>
            <person name="Kracher B."/>
            <person name="Hiruma K."/>
            <person name="Weinman A."/>
            <person name="Muench P."/>
            <person name="Garrido Oter R."/>
            <person name="Ver Loren van Themaat E."/>
            <person name="Dallerey J.-F."/>
            <person name="Damm U."/>
            <person name="Henrissat B."/>
            <person name="Lespinet O."/>
            <person name="Thon M."/>
            <person name="Kemen E."/>
            <person name="McHardy A.C."/>
            <person name="Schulze-Lefert P."/>
            <person name="O'Connell R.J."/>
        </authorList>
    </citation>
    <scope>NUCLEOTIDE SEQUENCE [LARGE SCALE GENOMIC DNA]</scope>
    <source>
        <strain evidence="11 12">MAFF 238704</strain>
    </source>
</reference>
<feature type="compositionally biased region" description="Gly residues" evidence="9">
    <location>
        <begin position="192"/>
        <end position="210"/>
    </location>
</feature>
<proteinExistence type="inferred from homology"/>
<evidence type="ECO:0000256" key="10">
    <source>
        <dbReference type="SAM" id="Phobius"/>
    </source>
</evidence>
<protein>
    <submittedName>
        <fullName evidence="11">Integral membrane protein</fullName>
    </submittedName>
</protein>
<dbReference type="Proteomes" id="UP000076584">
    <property type="component" value="Unassembled WGS sequence"/>
</dbReference>
<comment type="similarity">
    <text evidence="2">Belongs to the SYS1 family.</text>
</comment>
<dbReference type="STRING" id="1573173.A0A167BZ40"/>
<evidence type="ECO:0000313" key="11">
    <source>
        <dbReference type="EMBL" id="KZL81923.1"/>
    </source>
</evidence>
<evidence type="ECO:0000256" key="6">
    <source>
        <dbReference type="ARBA" id="ARBA00022989"/>
    </source>
</evidence>
<dbReference type="PANTHER" id="PTHR12952">
    <property type="entry name" value="SYS1"/>
    <property type="match status" value="1"/>
</dbReference>
<evidence type="ECO:0000313" key="12">
    <source>
        <dbReference type="Proteomes" id="UP000076584"/>
    </source>
</evidence>
<evidence type="ECO:0000256" key="8">
    <source>
        <dbReference type="ARBA" id="ARBA00023136"/>
    </source>
</evidence>
<feature type="non-terminal residue" evidence="11">
    <location>
        <position position="1"/>
    </location>
</feature>
<keyword evidence="7" id="KW-0333">Golgi apparatus</keyword>
<dbReference type="PANTHER" id="PTHR12952:SF0">
    <property type="entry name" value="PROTEIN SYS1 HOMOLOG"/>
    <property type="match status" value="1"/>
</dbReference>
<dbReference type="GO" id="GO:0005802">
    <property type="term" value="C:trans-Golgi network"/>
    <property type="evidence" value="ECO:0007669"/>
    <property type="project" value="TreeGrafter"/>
</dbReference>
<feature type="transmembrane region" description="Helical" evidence="10">
    <location>
        <begin position="127"/>
        <end position="145"/>
    </location>
</feature>
<dbReference type="GO" id="GO:0006895">
    <property type="term" value="P:Golgi to endosome transport"/>
    <property type="evidence" value="ECO:0007669"/>
    <property type="project" value="TreeGrafter"/>
</dbReference>
<evidence type="ECO:0000256" key="9">
    <source>
        <dbReference type="SAM" id="MobiDB-lite"/>
    </source>
</evidence>
<keyword evidence="6 10" id="KW-1133">Transmembrane helix</keyword>
<accession>A0A167BZ40</accession>
<dbReference type="GO" id="GO:0005829">
    <property type="term" value="C:cytosol"/>
    <property type="evidence" value="ECO:0007669"/>
    <property type="project" value="GOC"/>
</dbReference>
<dbReference type="EMBL" id="LFIW01001537">
    <property type="protein sequence ID" value="KZL81923.1"/>
    <property type="molecule type" value="Genomic_DNA"/>
</dbReference>